<accession>A0A803TJ05</accession>
<reference evidence="1 2" key="1">
    <citation type="submission" date="2009-12" db="EMBL/GenBank/DDBJ databases">
        <title>The Genome Sequence of Anolis carolinensis (Green Anole Lizard).</title>
        <authorList>
            <consortium name="The Genome Sequencing Platform"/>
            <person name="Di Palma F."/>
            <person name="Alfoldi J."/>
            <person name="Heiman D."/>
            <person name="Young S."/>
            <person name="Grabherr M."/>
            <person name="Johnson J."/>
            <person name="Lander E.S."/>
            <person name="Lindblad-Toh K."/>
        </authorList>
    </citation>
    <scope>NUCLEOTIDE SEQUENCE [LARGE SCALE GENOMIC DNA]</scope>
    <source>
        <strain evidence="1 2">JBL SC #1</strain>
    </source>
</reference>
<dbReference type="PANTHER" id="PTHR31635">
    <property type="entry name" value="REVERSE TRANSCRIPTASE DOMAIN-CONTAINING PROTEIN-RELATED"/>
    <property type="match status" value="1"/>
</dbReference>
<sequence length="125" mass="14605">LDKTSQFVNETKSIRLIEAMKDNLDRLITPDKLMETIDKIRPHKAPGPDGLSPLYYKTFKEELTLILVIHYFIMTERKLPQSWLQATITMIHKENTDETNIKNYRPISLLNVDYKLFTNILAGKI</sequence>
<evidence type="ECO:0000313" key="2">
    <source>
        <dbReference type="Proteomes" id="UP000001646"/>
    </source>
</evidence>
<proteinExistence type="predicted"/>
<dbReference type="Ensembl" id="ENSACAT00000048235.1">
    <property type="protein sequence ID" value="ENSACAP00000035195.1"/>
    <property type="gene ID" value="ENSACAG00000043481.1"/>
</dbReference>
<evidence type="ECO:0008006" key="3">
    <source>
        <dbReference type="Google" id="ProtNLM"/>
    </source>
</evidence>
<protein>
    <recommendedName>
        <fullName evidence="3">Reverse transcriptase domain-containing protein</fullName>
    </recommendedName>
</protein>
<dbReference type="AlphaFoldDB" id="A0A803TJ05"/>
<name>A0A803TJ05_ANOCA</name>
<reference evidence="1" key="2">
    <citation type="submission" date="2025-08" db="UniProtKB">
        <authorList>
            <consortium name="Ensembl"/>
        </authorList>
    </citation>
    <scope>IDENTIFICATION</scope>
</reference>
<evidence type="ECO:0000313" key="1">
    <source>
        <dbReference type="Ensembl" id="ENSACAP00000035195.1"/>
    </source>
</evidence>
<dbReference type="GeneTree" id="ENSGT01010000226269"/>
<dbReference type="PANTHER" id="PTHR31635:SF196">
    <property type="entry name" value="REVERSE TRANSCRIPTASE DOMAIN-CONTAINING PROTEIN-RELATED"/>
    <property type="match status" value="1"/>
</dbReference>
<dbReference type="InParanoid" id="A0A803TJ05"/>
<dbReference type="Proteomes" id="UP000001646">
    <property type="component" value="Chromosome 2"/>
</dbReference>
<organism evidence="1 2">
    <name type="scientific">Anolis carolinensis</name>
    <name type="common">Green anole</name>
    <name type="synonym">American chameleon</name>
    <dbReference type="NCBI Taxonomy" id="28377"/>
    <lineage>
        <taxon>Eukaryota</taxon>
        <taxon>Metazoa</taxon>
        <taxon>Chordata</taxon>
        <taxon>Craniata</taxon>
        <taxon>Vertebrata</taxon>
        <taxon>Euteleostomi</taxon>
        <taxon>Lepidosauria</taxon>
        <taxon>Squamata</taxon>
        <taxon>Bifurcata</taxon>
        <taxon>Unidentata</taxon>
        <taxon>Episquamata</taxon>
        <taxon>Toxicofera</taxon>
        <taxon>Iguania</taxon>
        <taxon>Dactyloidae</taxon>
        <taxon>Anolis</taxon>
    </lineage>
</organism>
<reference evidence="1" key="3">
    <citation type="submission" date="2025-09" db="UniProtKB">
        <authorList>
            <consortium name="Ensembl"/>
        </authorList>
    </citation>
    <scope>IDENTIFICATION</scope>
</reference>
<keyword evidence="2" id="KW-1185">Reference proteome</keyword>